<dbReference type="Proteomes" id="UP000037962">
    <property type="component" value="Unassembled WGS sequence"/>
</dbReference>
<proteinExistence type="predicted"/>
<name>A0ABR5LKK3_9MYCO</name>
<evidence type="ECO:0000313" key="2">
    <source>
        <dbReference type="Proteomes" id="UP000037962"/>
    </source>
</evidence>
<organism evidence="1 2">
    <name type="scientific">Mycobacteroides immunogenum</name>
    <dbReference type="NCBI Taxonomy" id="83262"/>
    <lineage>
        <taxon>Bacteria</taxon>
        <taxon>Bacillati</taxon>
        <taxon>Actinomycetota</taxon>
        <taxon>Actinomycetes</taxon>
        <taxon>Mycobacteriales</taxon>
        <taxon>Mycobacteriaceae</taxon>
        <taxon>Mycobacteroides</taxon>
    </lineage>
</organism>
<protein>
    <recommendedName>
        <fullName evidence="3">DUF3631 domain-containing protein</fullName>
    </recommendedName>
</protein>
<dbReference type="EMBL" id="LJFS01000047">
    <property type="protein sequence ID" value="KPG26253.1"/>
    <property type="molecule type" value="Genomic_DNA"/>
</dbReference>
<sequence>MCGRPRCAVVFVVSVPEELSEVEKARYRAARSASAEVRSALDSGDSDEKTAALGQFMQALSAFDVAELRDKLHIPEDAGQHRDALVAILLRIPNNWGRWISCDAGWYPIIVELDRRLAAVDPDYELRQVKEKFGGLRYYFRASDPTFGEVMRALVDAAEARCETTCETCGKPGALHTGRHSWLKTLCAACAAAGGFGLVGELVDELTADMCGVWKVTADADSFWDLTRGEVHFGDRALGDGQVLVSPRVLGTFRLRLADGSEMTSELITAIERIR</sequence>
<gene>
    <name evidence="1" type="ORF">AN912_25675</name>
</gene>
<keyword evidence="2" id="KW-1185">Reference proteome</keyword>
<reference evidence="1 2" key="1">
    <citation type="submission" date="2015-09" db="EMBL/GenBank/DDBJ databases">
        <title>Genome Sequences of Mycobacterium immunogenum Isolates, Recuperated from a Chloraminated Drinking Water Distribution System Simulator Subjected to Episodes of Nitrification.</title>
        <authorList>
            <person name="Gomez-Alvarez V."/>
            <person name="Revetta R.P."/>
        </authorList>
    </citation>
    <scope>NUCLEOTIDE SEQUENCE [LARGE SCALE GENOMIC DNA]</scope>
    <source>
        <strain evidence="1 2">H076</strain>
    </source>
</reference>
<evidence type="ECO:0000313" key="1">
    <source>
        <dbReference type="EMBL" id="KPG26253.1"/>
    </source>
</evidence>
<evidence type="ECO:0008006" key="3">
    <source>
        <dbReference type="Google" id="ProtNLM"/>
    </source>
</evidence>
<accession>A0ABR5LKK3</accession>
<comment type="caution">
    <text evidence="1">The sequence shown here is derived from an EMBL/GenBank/DDBJ whole genome shotgun (WGS) entry which is preliminary data.</text>
</comment>